<dbReference type="Proteomes" id="UP001529423">
    <property type="component" value="Unassembled WGS sequence"/>
</dbReference>
<dbReference type="RefSeq" id="WP_289559030.1">
    <property type="nucleotide sequence ID" value="NZ_JAUDEO010000006.1"/>
</dbReference>
<sequence>MVSNAARKYEEAKRPTQVIRSVPVNRPVRWSRFERLLMVVGGAITLLLIITLLSTKIAINTRQRNLQDLQAKVTQVKNSNASDQQEIADLTSQSNLKNIAKKYGLSDKNSNVRNVNK</sequence>
<comment type="subcellular location">
    <subcellularLocation>
        <location evidence="7">Cell membrane</location>
        <topology evidence="7">Single-pass type II membrane protein</topology>
    </subcellularLocation>
    <text evidence="7">Localizes to the division septum where it forms a ring structure.</text>
</comment>
<comment type="similarity">
    <text evidence="7">Belongs to the FtsL family.</text>
</comment>
<dbReference type="HAMAP" id="MF_00910">
    <property type="entry name" value="FtsL"/>
    <property type="match status" value="1"/>
</dbReference>
<keyword evidence="6 7" id="KW-0131">Cell cycle</keyword>
<keyword evidence="5 7" id="KW-0472">Membrane</keyword>
<feature type="coiled-coil region" evidence="8">
    <location>
        <begin position="59"/>
        <end position="86"/>
    </location>
</feature>
<protein>
    <recommendedName>
        <fullName evidence="7">Cell division protein FtsL</fullName>
    </recommendedName>
</protein>
<comment type="function">
    <text evidence="7">Essential cell division protein.</text>
</comment>
<keyword evidence="1 7" id="KW-1003">Cell membrane</keyword>
<keyword evidence="8" id="KW-0175">Coiled coil</keyword>
<evidence type="ECO:0000256" key="1">
    <source>
        <dbReference type="ARBA" id="ARBA00022475"/>
    </source>
</evidence>
<keyword evidence="10" id="KW-1185">Reference proteome</keyword>
<evidence type="ECO:0000256" key="8">
    <source>
        <dbReference type="SAM" id="Coils"/>
    </source>
</evidence>
<reference evidence="9 10" key="3">
    <citation type="submission" date="2023-06" db="EMBL/GenBank/DDBJ databases">
        <authorList>
            <person name="Zeman M."/>
            <person name="Kubasova T."/>
            <person name="Jahodarova E."/>
            <person name="Nykrynova M."/>
            <person name="Rychlik I."/>
        </authorList>
    </citation>
    <scope>NUCLEOTIDE SEQUENCE [LARGE SCALE GENOMIC DNA]</scope>
    <source>
        <strain evidence="9 10">105_WCHN</strain>
    </source>
</reference>
<dbReference type="InterPro" id="IPR011922">
    <property type="entry name" value="Cell_div_FtsL"/>
</dbReference>
<keyword evidence="4 7" id="KW-1133">Transmembrane helix</keyword>
<evidence type="ECO:0000256" key="6">
    <source>
        <dbReference type="ARBA" id="ARBA00023306"/>
    </source>
</evidence>
<evidence type="ECO:0000256" key="4">
    <source>
        <dbReference type="ARBA" id="ARBA00022989"/>
    </source>
</evidence>
<evidence type="ECO:0000313" key="9">
    <source>
        <dbReference type="EMBL" id="MDM8333305.1"/>
    </source>
</evidence>
<evidence type="ECO:0000313" key="10">
    <source>
        <dbReference type="Proteomes" id="UP001529423"/>
    </source>
</evidence>
<name>A0ABT7VKN0_9LACO</name>
<proteinExistence type="inferred from homology"/>
<comment type="caution">
    <text evidence="9">The sequence shown here is derived from an EMBL/GenBank/DDBJ whole genome shotgun (WGS) entry which is preliminary data.</text>
</comment>
<dbReference type="InterPro" id="IPR007060">
    <property type="entry name" value="FtsL/DivIC"/>
</dbReference>
<organism evidence="9 10">
    <name type="scientific">Limosilactobacillus panis</name>
    <dbReference type="NCBI Taxonomy" id="47493"/>
    <lineage>
        <taxon>Bacteria</taxon>
        <taxon>Bacillati</taxon>
        <taxon>Bacillota</taxon>
        <taxon>Bacilli</taxon>
        <taxon>Lactobacillales</taxon>
        <taxon>Lactobacillaceae</taxon>
        <taxon>Limosilactobacillus</taxon>
    </lineage>
</organism>
<reference evidence="10" key="1">
    <citation type="submission" date="2023-06" db="EMBL/GenBank/DDBJ databases">
        <title>Identification and characterization of horizontal gene transfer across gut microbiota members of farm animals based on homology search.</title>
        <authorList>
            <person name="Zeman M."/>
            <person name="Kubasova T."/>
            <person name="Jahodarova E."/>
            <person name="Nykrynova M."/>
            <person name="Rychlik I."/>
        </authorList>
    </citation>
    <scope>NUCLEOTIDE SEQUENCE [LARGE SCALE GENOMIC DNA]</scope>
    <source>
        <strain evidence="10">105_WCHN</strain>
    </source>
</reference>
<keyword evidence="3 7" id="KW-0812">Transmembrane</keyword>
<reference evidence="9 10" key="2">
    <citation type="submission" date="2023-06" db="EMBL/GenBank/DDBJ databases">
        <title>Identification and characterization of horizontal gene transfer across gut microbiota members of farm animals based on homology search.</title>
        <authorList>
            <person name="Schwarzerova J."/>
            <person name="Nykrynova M."/>
            <person name="Jureckova K."/>
            <person name="Cejkova D."/>
            <person name="Rychlik I."/>
        </authorList>
    </citation>
    <scope>NUCLEOTIDE SEQUENCE [LARGE SCALE GENOMIC DNA]</scope>
    <source>
        <strain evidence="9 10">105_WCHN</strain>
    </source>
</reference>
<keyword evidence="2 7" id="KW-0132">Cell division</keyword>
<evidence type="ECO:0000256" key="2">
    <source>
        <dbReference type="ARBA" id="ARBA00022618"/>
    </source>
</evidence>
<dbReference type="EMBL" id="JAUDEO010000006">
    <property type="protein sequence ID" value="MDM8333305.1"/>
    <property type="molecule type" value="Genomic_DNA"/>
</dbReference>
<evidence type="ECO:0000256" key="3">
    <source>
        <dbReference type="ARBA" id="ARBA00022692"/>
    </source>
</evidence>
<evidence type="ECO:0000256" key="7">
    <source>
        <dbReference type="HAMAP-Rule" id="MF_00910"/>
    </source>
</evidence>
<gene>
    <name evidence="7" type="primary">ftsL</name>
    <name evidence="9" type="ORF">QUW46_01725</name>
</gene>
<evidence type="ECO:0000256" key="5">
    <source>
        <dbReference type="ARBA" id="ARBA00023136"/>
    </source>
</evidence>
<dbReference type="Pfam" id="PF04977">
    <property type="entry name" value="DivIC"/>
    <property type="match status" value="1"/>
</dbReference>
<accession>A0ABT7VKN0</accession>
<feature type="transmembrane region" description="Helical" evidence="7">
    <location>
        <begin position="36"/>
        <end position="59"/>
    </location>
</feature>